<evidence type="ECO:0000313" key="12">
    <source>
        <dbReference type="Proteomes" id="UP000245340"/>
    </source>
</evidence>
<dbReference type="InterPro" id="IPR002017">
    <property type="entry name" value="Spectrin_repeat"/>
</dbReference>
<dbReference type="RefSeq" id="XP_004413879.1">
    <property type="nucleotide sequence ID" value="XM_004413822.1"/>
</dbReference>
<dbReference type="InterPro" id="IPR001715">
    <property type="entry name" value="CH_dom"/>
</dbReference>
<sequence length="875" mass="101510">MIQEEEWDRDLLLDPAWEKQQRKTFTAWCNSHLRKAGTQIENIEEDFRNGLKLMLLLEVISGERLPKPDRGKMRFHKIANVNKALDYIASKGVKLVSIGAEEIVDGNVKMTLGMIWTIILRFAIQDISVEETSAKEGLLLWCQRKTAPYRNVNIQNFHTSWKDGLGLCALIHRHRPDLIDYSKLNKDDPIGNINLAMEIAEKHLDIPKMLDAEDLVYTARPDERAIMTYVSCYYHAFAGAQKAETAANRICKVLAVNQENERLMEEYERLASELLEWIRRTIPWLENRTPEKTMQAMQKKLEDFRDYRRKHKPPKVQEKCQLEINFNTLQTKLRISNRPAFMPSEGKMVSDIAGAWQRLEQAEKGYEEWLLNEIRRLERVEHLAEKFRQKASTHETWAYGKEQILLQKDYESASLTEVRALLRKHEAFESDLAAHQDRVEQIAAIAQELNELDYHDAVNINDRCQKICDQWDRLGTLTQKRREALERTEKLLETIDQLHLEFAKRAAPFNNWMEGAMEDLQDMFIVHSIEEIQSLITAHEQFKATLPEADGERQSIMAIQNEVEKVIQSYNIRISSSNPYSTVTMDELRAKWDKVKQLVPIRDQSLQEELARQHANERLRRQFAAQANAIGPWIQNKMEEIARSSIQITGALEDQMNQLKQYEHNIINYKNNIDKLEGDHQLIQEALVFDNKHTNYTMEHIRVGWEVLLTTIARTINEVETQILTRDAKGITQEQMNEFRASFNHFDRRKNGLMDHDDFRACLISMGYDLGEAEFARIMTLVDPNGQGTVTFQSFIDFMTRETADTDTAEQVIASFRILASDKPYILAEELRRELPPDQAQYCIKRMPAYSGPGSVPGALDYTAFSSALYGESDL</sequence>
<dbReference type="FunFam" id="1.20.58.60:FF:000004">
    <property type="entry name" value="Actinin alpha 1"/>
    <property type="match status" value="1"/>
</dbReference>
<dbReference type="SMART" id="SM01184">
    <property type="entry name" value="efhand_Ca_insen"/>
    <property type="match status" value="1"/>
</dbReference>
<evidence type="ECO:0000256" key="3">
    <source>
        <dbReference type="ARBA" id="ARBA00022490"/>
    </source>
</evidence>
<dbReference type="InterPro" id="IPR036872">
    <property type="entry name" value="CH_dom_sf"/>
</dbReference>
<dbReference type="SMART" id="SM00150">
    <property type="entry name" value="SPEC"/>
    <property type="match status" value="3"/>
</dbReference>
<dbReference type="FunFam" id="1.20.58.60:FF:000005">
    <property type="entry name" value="Actinin alpha 1"/>
    <property type="match status" value="1"/>
</dbReference>
<dbReference type="InterPro" id="IPR002048">
    <property type="entry name" value="EF_hand_dom"/>
</dbReference>
<feature type="domain" description="Calponin-homology (CH)" evidence="10">
    <location>
        <begin position="132"/>
        <end position="238"/>
    </location>
</feature>
<dbReference type="SMART" id="SM00054">
    <property type="entry name" value="EFh"/>
    <property type="match status" value="2"/>
</dbReference>
<dbReference type="PROSITE" id="PS50222">
    <property type="entry name" value="EF_HAND_2"/>
    <property type="match status" value="2"/>
</dbReference>
<evidence type="ECO:0000313" key="13">
    <source>
        <dbReference type="RefSeq" id="XP_004413879.1"/>
    </source>
</evidence>
<keyword evidence="12" id="KW-1185">Reference proteome</keyword>
<dbReference type="PROSITE" id="PS00019">
    <property type="entry name" value="ACTININ_1"/>
    <property type="match status" value="1"/>
</dbReference>
<evidence type="ECO:0000256" key="4">
    <source>
        <dbReference type="ARBA" id="ARBA00022723"/>
    </source>
</evidence>
<dbReference type="FunFam" id="1.10.418.10:FF:000005">
    <property type="entry name" value="Actinin alpha 4"/>
    <property type="match status" value="1"/>
</dbReference>
<feature type="domain" description="EF-hand" evidence="11">
    <location>
        <begin position="770"/>
        <end position="805"/>
    </location>
</feature>
<dbReference type="InterPro" id="IPR001589">
    <property type="entry name" value="Actinin_actin-bd_CS"/>
</dbReference>
<protein>
    <recommendedName>
        <fullName evidence="8">F-actin cross-linking protein</fullName>
    </recommendedName>
</protein>
<keyword evidence="6" id="KW-0106">Calcium</keyword>
<evidence type="ECO:0000259" key="11">
    <source>
        <dbReference type="PROSITE" id="PS50222"/>
    </source>
</evidence>
<gene>
    <name evidence="13" type="primary">ACTN2</name>
</gene>
<organism evidence="12 13">
    <name type="scientific">Odobenus rosmarus divergens</name>
    <name type="common">Pacific walrus</name>
    <dbReference type="NCBI Taxonomy" id="9708"/>
    <lineage>
        <taxon>Eukaryota</taxon>
        <taxon>Metazoa</taxon>
        <taxon>Chordata</taxon>
        <taxon>Craniata</taxon>
        <taxon>Vertebrata</taxon>
        <taxon>Euteleostomi</taxon>
        <taxon>Mammalia</taxon>
        <taxon>Eutheria</taxon>
        <taxon>Laurasiatheria</taxon>
        <taxon>Carnivora</taxon>
        <taxon>Caniformia</taxon>
        <taxon>Pinnipedia</taxon>
        <taxon>Odobenidae</taxon>
        <taxon>Odobenus</taxon>
    </lineage>
</organism>
<feature type="domain" description="Calponin-homology (CH)" evidence="10">
    <location>
        <begin position="19"/>
        <end position="123"/>
    </location>
</feature>
<dbReference type="InterPro" id="IPR011992">
    <property type="entry name" value="EF-hand-dom_pair"/>
</dbReference>
<dbReference type="FunFam" id="1.10.418.10:FF:000001">
    <property type="entry name" value="Actinin alpha 1"/>
    <property type="match status" value="1"/>
</dbReference>
<evidence type="ECO:0000256" key="5">
    <source>
        <dbReference type="ARBA" id="ARBA00022737"/>
    </source>
</evidence>
<dbReference type="CDD" id="cd00051">
    <property type="entry name" value="EFh"/>
    <property type="match status" value="1"/>
</dbReference>
<name>A0A2U3WWF8_ODORO</name>
<evidence type="ECO:0000256" key="9">
    <source>
        <dbReference type="SAM" id="Coils"/>
    </source>
</evidence>
<dbReference type="SUPFAM" id="SSF47576">
    <property type="entry name" value="Calponin-homology domain, CH-domain"/>
    <property type="match status" value="1"/>
</dbReference>
<dbReference type="Pfam" id="PF08726">
    <property type="entry name" value="EFhand_Ca_insen"/>
    <property type="match status" value="1"/>
</dbReference>
<dbReference type="Pfam" id="PF00435">
    <property type="entry name" value="Spectrin"/>
    <property type="match status" value="4"/>
</dbReference>
<dbReference type="CDD" id="cd00176">
    <property type="entry name" value="SPEC"/>
    <property type="match status" value="1"/>
</dbReference>
<feature type="domain" description="EF-hand" evidence="11">
    <location>
        <begin position="734"/>
        <end position="769"/>
    </location>
</feature>
<keyword evidence="5" id="KW-0677">Repeat</keyword>
<dbReference type="InterPro" id="IPR018159">
    <property type="entry name" value="Spectrin/alpha-actinin"/>
</dbReference>
<evidence type="ECO:0000256" key="1">
    <source>
        <dbReference type="ARBA" id="ARBA00004216"/>
    </source>
</evidence>
<evidence type="ECO:0000259" key="10">
    <source>
        <dbReference type="PROSITE" id="PS50021"/>
    </source>
</evidence>
<dbReference type="FunFam" id="1.10.238.10:FF:000004">
    <property type="entry name" value="Actinin alpha 1"/>
    <property type="match status" value="1"/>
</dbReference>
<dbReference type="Pfam" id="PF13499">
    <property type="entry name" value="EF-hand_7"/>
    <property type="match status" value="1"/>
</dbReference>
<keyword evidence="7" id="KW-0009">Actin-binding</keyword>
<feature type="coiled-coil region" evidence="9">
    <location>
        <begin position="418"/>
        <end position="452"/>
    </location>
</feature>
<dbReference type="Gene3D" id="1.10.418.10">
    <property type="entry name" value="Calponin-like domain"/>
    <property type="match status" value="2"/>
</dbReference>
<dbReference type="GO" id="GO:0003779">
    <property type="term" value="F:actin binding"/>
    <property type="evidence" value="ECO:0007669"/>
    <property type="project" value="UniProtKB-KW"/>
</dbReference>
<accession>A0A2U3WWF8</accession>
<dbReference type="AlphaFoldDB" id="A0A2U3WWF8"/>
<evidence type="ECO:0000256" key="8">
    <source>
        <dbReference type="ARBA" id="ARBA00043249"/>
    </source>
</evidence>
<keyword evidence="3" id="KW-0963">Cytoplasm</keyword>
<evidence type="ECO:0000256" key="7">
    <source>
        <dbReference type="ARBA" id="ARBA00023203"/>
    </source>
</evidence>
<dbReference type="Pfam" id="PF00307">
    <property type="entry name" value="CH"/>
    <property type="match status" value="2"/>
</dbReference>
<reference evidence="13" key="1">
    <citation type="submission" date="2025-08" db="UniProtKB">
        <authorList>
            <consortium name="RefSeq"/>
        </authorList>
    </citation>
    <scope>IDENTIFICATION</scope>
</reference>
<evidence type="ECO:0000256" key="6">
    <source>
        <dbReference type="ARBA" id="ARBA00022837"/>
    </source>
</evidence>
<dbReference type="CDD" id="cd21216">
    <property type="entry name" value="CH_ACTN_rpt2"/>
    <property type="match status" value="1"/>
</dbReference>
<feature type="coiled-coil region" evidence="9">
    <location>
        <begin position="253"/>
        <end position="280"/>
    </location>
</feature>
<dbReference type="SUPFAM" id="SSF47473">
    <property type="entry name" value="EF-hand"/>
    <property type="match status" value="1"/>
</dbReference>
<dbReference type="SMART" id="SM00033">
    <property type="entry name" value="CH"/>
    <property type="match status" value="2"/>
</dbReference>
<dbReference type="FunFam" id="1.20.58.60:FF:000002">
    <property type="entry name" value="Actinin, alpha 1"/>
    <property type="match status" value="1"/>
</dbReference>
<dbReference type="SUPFAM" id="SSF46966">
    <property type="entry name" value="Spectrin repeat"/>
    <property type="match status" value="4"/>
</dbReference>
<dbReference type="InterPro" id="IPR014837">
    <property type="entry name" value="EF-hand_Ca_insen"/>
</dbReference>
<dbReference type="CDD" id="cd21214">
    <property type="entry name" value="CH_ACTN_rpt1"/>
    <property type="match status" value="1"/>
</dbReference>
<keyword evidence="4" id="KW-0479">Metal-binding</keyword>
<comment type="subcellular location">
    <subcellularLocation>
        <location evidence="1">Cytoplasm</location>
        <location evidence="1">Myofibril</location>
        <location evidence="1">Sarcomere</location>
        <location evidence="1">Z line</location>
    </subcellularLocation>
</comment>
<dbReference type="Gene3D" id="1.10.238.10">
    <property type="entry name" value="EF-hand"/>
    <property type="match status" value="2"/>
</dbReference>
<dbReference type="PANTHER" id="PTHR11915">
    <property type="entry name" value="SPECTRIN/FILAMIN RELATED CYTOSKELETAL PROTEIN"/>
    <property type="match status" value="1"/>
</dbReference>
<dbReference type="FunFam" id="1.10.238.10:FF:000018">
    <property type="entry name" value="Actinin, alpha 1"/>
    <property type="match status" value="1"/>
</dbReference>
<dbReference type="Gene3D" id="1.20.58.60">
    <property type="match status" value="4"/>
</dbReference>
<comment type="similarity">
    <text evidence="2">Belongs to the alpha-actinin family.</text>
</comment>
<evidence type="ECO:0000256" key="2">
    <source>
        <dbReference type="ARBA" id="ARBA00010255"/>
    </source>
</evidence>
<dbReference type="Proteomes" id="UP000245340">
    <property type="component" value="Unplaced"/>
</dbReference>
<dbReference type="GO" id="GO:0005509">
    <property type="term" value="F:calcium ion binding"/>
    <property type="evidence" value="ECO:0007669"/>
    <property type="project" value="InterPro"/>
</dbReference>
<feature type="coiled-coil region" evidence="9">
    <location>
        <begin position="652"/>
        <end position="686"/>
    </location>
</feature>
<dbReference type="PROSITE" id="PS00020">
    <property type="entry name" value="ACTININ_2"/>
    <property type="match status" value="1"/>
</dbReference>
<proteinExistence type="inferred from homology"/>
<keyword evidence="9" id="KW-0175">Coiled coil</keyword>
<dbReference type="FunFam" id="1.20.58.60:FF:000003">
    <property type="entry name" value="Actinin, alpha 1"/>
    <property type="match status" value="1"/>
</dbReference>
<dbReference type="GO" id="GO:0030018">
    <property type="term" value="C:Z disc"/>
    <property type="evidence" value="ECO:0007669"/>
    <property type="project" value="UniProtKB-SubCell"/>
</dbReference>
<dbReference type="PROSITE" id="PS50021">
    <property type="entry name" value="CH"/>
    <property type="match status" value="2"/>
</dbReference>